<evidence type="ECO:0000313" key="3">
    <source>
        <dbReference type="EMBL" id="TLF77408.1"/>
    </source>
</evidence>
<dbReference type="GO" id="GO:0003677">
    <property type="term" value="F:DNA binding"/>
    <property type="evidence" value="ECO:0007669"/>
    <property type="project" value="InterPro"/>
</dbReference>
<feature type="domain" description="HTH cro/C1-type" evidence="2">
    <location>
        <begin position="50"/>
        <end position="103"/>
    </location>
</feature>
<organism evidence="3 4">
    <name type="scientific">Nocardia cyriacigeorgica</name>
    <dbReference type="NCBI Taxonomy" id="135487"/>
    <lineage>
        <taxon>Bacteria</taxon>
        <taxon>Bacillati</taxon>
        <taxon>Actinomycetota</taxon>
        <taxon>Actinomycetes</taxon>
        <taxon>Mycobacteriales</taxon>
        <taxon>Nocardiaceae</taxon>
        <taxon>Nocardia</taxon>
    </lineage>
</organism>
<dbReference type="InterPro" id="IPR010982">
    <property type="entry name" value="Lambda_DNA-bd_dom_sf"/>
</dbReference>
<sequence>MFDADTKLSASEAGSIPARKGQVTDDELMAQQPRELAAMESAQRFFGAELRHWRLLRRLSLERLGSISHDSGSLIGKIEKAQRRPTRDFAQRMDKALDTGGVFERMWLDMNPPVAQAESQEPLVAGDDHSQWLGLDECDPVREWLDETIPAFSAGESPRRVGAADIAVMWSMCDVFANTDHHLGGGYARSTLARFLDDVVKPALHGTYDNRTGRDLYAVAARLCDLSGFMCFDSARQGLGQRYFRQALRLAKASGNAALGAHILTDMSMQAHYLRRAPEAIRFGSAAVRAAEQSGSPSTTARCNALLARAHALGGDTPASAQAMAEAERQLSRARPDDEPDWIRFFTDRQLSAEFMYAAHDAGRTRDVQQWAPVVLADSAGMERRHVLAGSTLAGSFVPDTRDGSDGAPVDVEQACRVLGNTMVAARGLTSARGIEAINAVRRRLAPYAEMAVVKEVEHEFRSTVALIG</sequence>
<evidence type="ECO:0000313" key="4">
    <source>
        <dbReference type="Proteomes" id="UP000306378"/>
    </source>
</evidence>
<dbReference type="EMBL" id="VBUT01000005">
    <property type="protein sequence ID" value="TLF77408.1"/>
    <property type="molecule type" value="Genomic_DNA"/>
</dbReference>
<comment type="caution">
    <text evidence="3">The sequence shown here is derived from an EMBL/GenBank/DDBJ whole genome shotgun (WGS) entry which is preliminary data.</text>
</comment>
<feature type="region of interest" description="Disordered" evidence="1">
    <location>
        <begin position="1"/>
        <end position="25"/>
    </location>
</feature>
<dbReference type="SMART" id="SM00530">
    <property type="entry name" value="HTH_XRE"/>
    <property type="match status" value="1"/>
</dbReference>
<gene>
    <name evidence="3" type="ORF">FEK34_13755</name>
</gene>
<dbReference type="Proteomes" id="UP000306378">
    <property type="component" value="Unassembled WGS sequence"/>
</dbReference>
<accession>A0A5R8NP12</accession>
<evidence type="ECO:0000259" key="2">
    <source>
        <dbReference type="PROSITE" id="PS50943"/>
    </source>
</evidence>
<reference evidence="3 4" key="1">
    <citation type="submission" date="2019-05" db="EMBL/GenBank/DDBJ databases">
        <title>Genomes sequences of two Nocardia cyriacigeorgica environmental isolates, type strains Nocardia asteroides ATCC 19247 and Nocardia cyriacigeorgica DSM 44484.</title>
        <authorList>
            <person name="Vautrin F."/>
            <person name="Bergeron E."/>
            <person name="Dubost A."/>
            <person name="Abrouk D."/>
            <person name="Rodriguez Nava V."/>
            <person name="Pujic P."/>
        </authorList>
    </citation>
    <scope>NUCLEOTIDE SEQUENCE [LARGE SCALE GENOMIC DNA]</scope>
    <source>
        <strain evidence="3 4">EML 446</strain>
    </source>
</reference>
<proteinExistence type="predicted"/>
<dbReference type="Gene3D" id="1.10.260.40">
    <property type="entry name" value="lambda repressor-like DNA-binding domains"/>
    <property type="match status" value="1"/>
</dbReference>
<dbReference type="PROSITE" id="PS50943">
    <property type="entry name" value="HTH_CROC1"/>
    <property type="match status" value="1"/>
</dbReference>
<dbReference type="InterPro" id="IPR001387">
    <property type="entry name" value="Cro/C1-type_HTH"/>
</dbReference>
<evidence type="ECO:0000256" key="1">
    <source>
        <dbReference type="SAM" id="MobiDB-lite"/>
    </source>
</evidence>
<dbReference type="RefSeq" id="WP_138448270.1">
    <property type="nucleotide sequence ID" value="NZ_VBUT01000005.1"/>
</dbReference>
<dbReference type="Pfam" id="PF13560">
    <property type="entry name" value="HTH_31"/>
    <property type="match status" value="1"/>
</dbReference>
<dbReference type="AlphaFoldDB" id="A0A5R8NP12"/>
<name>A0A5R8NP12_9NOCA</name>
<protein>
    <recommendedName>
        <fullName evidence="2">HTH cro/C1-type domain-containing protein</fullName>
    </recommendedName>
</protein>
<dbReference type="SUPFAM" id="SSF47413">
    <property type="entry name" value="lambda repressor-like DNA-binding domains"/>
    <property type="match status" value="1"/>
</dbReference>